<accession>A0A5P1R8B7</accession>
<organism evidence="5 6">
    <name type="scientific">Neptunomonas concharum</name>
    <dbReference type="NCBI Taxonomy" id="1031538"/>
    <lineage>
        <taxon>Bacteria</taxon>
        <taxon>Pseudomonadati</taxon>
        <taxon>Pseudomonadota</taxon>
        <taxon>Gammaproteobacteria</taxon>
        <taxon>Oceanospirillales</taxon>
        <taxon>Oceanospirillaceae</taxon>
        <taxon>Neptunomonas</taxon>
    </lineage>
</organism>
<dbReference type="GO" id="GO:0004519">
    <property type="term" value="F:endonuclease activity"/>
    <property type="evidence" value="ECO:0007669"/>
    <property type="project" value="UniProtKB-KW"/>
</dbReference>
<name>A0A5P1R8B7_9GAMM</name>
<evidence type="ECO:0000313" key="5">
    <source>
        <dbReference type="EMBL" id="QEQ95526.1"/>
    </source>
</evidence>
<dbReference type="SUPFAM" id="SSF50199">
    <property type="entry name" value="Staphylococcal nuclease"/>
    <property type="match status" value="1"/>
</dbReference>
<keyword evidence="3" id="KW-0378">Hydrolase</keyword>
<dbReference type="PANTHER" id="PTHR12302:SF3">
    <property type="entry name" value="SERINE_THREONINE-PROTEIN KINASE 31"/>
    <property type="match status" value="1"/>
</dbReference>
<feature type="domain" description="TNase-like" evidence="4">
    <location>
        <begin position="34"/>
        <end position="164"/>
    </location>
</feature>
<dbReference type="InterPro" id="IPR035437">
    <property type="entry name" value="SNase_OB-fold_sf"/>
</dbReference>
<dbReference type="AlphaFoldDB" id="A0A5P1R8B7"/>
<dbReference type="KEGG" id="ncu:F0U83_01730"/>
<dbReference type="PROSITE" id="PS50830">
    <property type="entry name" value="TNASE_3"/>
    <property type="match status" value="1"/>
</dbReference>
<dbReference type="EMBL" id="CP043869">
    <property type="protein sequence ID" value="QEQ95526.1"/>
    <property type="molecule type" value="Genomic_DNA"/>
</dbReference>
<dbReference type="Proteomes" id="UP000324760">
    <property type="component" value="Chromosome"/>
</dbReference>
<proteinExistence type="predicted"/>
<dbReference type="OrthoDB" id="6867997at2"/>
<reference evidence="5 6" key="1">
    <citation type="journal article" date="2019" name="Biochem. Eng. J.">
        <title>Metabolic engineering of the marine bacteria Neptunomonas concharum for the production of acetoin and meso-2,3-butanediol from acetate.</title>
        <authorList>
            <person name="Li W."/>
            <person name="Pu N."/>
            <person name="Liu C.-X."/>
            <person name="Yuan Q.-P."/>
            <person name="Li Z.-J."/>
        </authorList>
    </citation>
    <scope>NUCLEOTIDE SEQUENCE [LARGE SCALE GENOMIC DNA]</scope>
    <source>
        <strain evidence="5 6">JCM17730</strain>
    </source>
</reference>
<keyword evidence="1" id="KW-0540">Nuclease</keyword>
<evidence type="ECO:0000259" key="4">
    <source>
        <dbReference type="PROSITE" id="PS50830"/>
    </source>
</evidence>
<dbReference type="PANTHER" id="PTHR12302">
    <property type="entry name" value="EBNA2 BINDING PROTEIN P100"/>
    <property type="match status" value="1"/>
</dbReference>
<keyword evidence="2" id="KW-0255">Endonuclease</keyword>
<evidence type="ECO:0000256" key="1">
    <source>
        <dbReference type="ARBA" id="ARBA00022722"/>
    </source>
</evidence>
<dbReference type="Gene3D" id="2.40.50.90">
    <property type="match status" value="1"/>
</dbReference>
<dbReference type="Pfam" id="PF00565">
    <property type="entry name" value="SNase"/>
    <property type="match status" value="1"/>
</dbReference>
<protein>
    <submittedName>
        <fullName evidence="5">Thermonuclease family protein</fullName>
    </submittedName>
</protein>
<dbReference type="InterPro" id="IPR016071">
    <property type="entry name" value="Staphylococal_nuclease_OB-fold"/>
</dbReference>
<evidence type="ECO:0000313" key="6">
    <source>
        <dbReference type="Proteomes" id="UP000324760"/>
    </source>
</evidence>
<evidence type="ECO:0000256" key="2">
    <source>
        <dbReference type="ARBA" id="ARBA00022759"/>
    </source>
</evidence>
<keyword evidence="6" id="KW-1185">Reference proteome</keyword>
<sequence>MLRHSFKKALIASAFFVSGLGINDAQAKCSFPSQSERVSVRQVLDGDTLLLSDRRRVRLIGINTPELDDDGDLQRWAHQAKTVLEAWVADSEGDVVIYPGLEKRDAYGRMLAYVSDLNGVDLAERLLKKGLAFSIAMAPEVRKKRCYFSAEQAARKARLGVWGDKLTRVRDLKEGGFSLLKGMVSHQWRLKTVDVLVLDNKLAVVFKRIRLPVNMLGQTVEVRGWVVTRSFKRDRLSFPYTIYLNDRDNLLLIEQD</sequence>
<gene>
    <name evidence="5" type="ORF">F0U83_01730</name>
</gene>
<evidence type="ECO:0000256" key="3">
    <source>
        <dbReference type="ARBA" id="ARBA00022801"/>
    </source>
</evidence>
<dbReference type="SMART" id="SM00318">
    <property type="entry name" value="SNc"/>
    <property type="match status" value="1"/>
</dbReference>
<dbReference type="GO" id="GO:0016787">
    <property type="term" value="F:hydrolase activity"/>
    <property type="evidence" value="ECO:0007669"/>
    <property type="project" value="UniProtKB-KW"/>
</dbReference>
<dbReference type="RefSeq" id="WP_138986231.1">
    <property type="nucleotide sequence ID" value="NZ_CP043869.1"/>
</dbReference>